<proteinExistence type="predicted"/>
<dbReference type="AlphaFoldDB" id="S7WWH5"/>
<name>S7WWH5_9FLAO</name>
<gene>
    <name evidence="2" type="ORF">ADIWIN_3304</name>
</gene>
<evidence type="ECO:0000313" key="2">
    <source>
        <dbReference type="EMBL" id="EPR71119.1"/>
    </source>
</evidence>
<evidence type="ECO:0000256" key="1">
    <source>
        <dbReference type="SAM" id="Coils"/>
    </source>
</evidence>
<organism evidence="2 3">
    <name type="scientific">Winogradskyella psychrotolerans RS-3</name>
    <dbReference type="NCBI Taxonomy" id="641526"/>
    <lineage>
        <taxon>Bacteria</taxon>
        <taxon>Pseudomonadati</taxon>
        <taxon>Bacteroidota</taxon>
        <taxon>Flavobacteriia</taxon>
        <taxon>Flavobacteriales</taxon>
        <taxon>Flavobacteriaceae</taxon>
        <taxon>Winogradskyella</taxon>
    </lineage>
</organism>
<accession>S7WWH5</accession>
<keyword evidence="3" id="KW-1185">Reference proteome</keyword>
<sequence length="261" mass="30449">MVFSCGQNSSEKELIGNWREIENEYSTWHFYPDSLVFKLTGETDKTTDWKANKTQIEFDIETFERNSTGKFIDTIHKILIDYQLSDKKDSLFGTLTNNYGLHNFSMLKTKNYSEYLTRKFGIKFTLPKNDSNKLKEVDPVYGMKIFMNIENDNLIGKTEHSNSLNNLETDIKDFKNKLESYFGTYDLRTERLYLSVYADKQIPDSMITANLAVTIKSDFFLNNKYDAIPIPRPPGDTLPINIYRMYGTDENKDLGFRKAKK</sequence>
<protein>
    <submittedName>
        <fullName evidence="2">Uncharacterized protein</fullName>
    </submittedName>
</protein>
<feature type="coiled-coil region" evidence="1">
    <location>
        <begin position="157"/>
        <end position="184"/>
    </location>
</feature>
<reference evidence="2 3" key="1">
    <citation type="journal article" date="2013" name="Genome Announc.">
        <title>Draft Genome Sequence of Winogradskyella psychrotolerans RS-3T, Isolated from the Marine Transect of Kongsfjorden, Ny-Alesund, Svalbard, Arctic Ocean.</title>
        <authorList>
            <person name="Kumar Pinnaka A."/>
            <person name="Ara S."/>
            <person name="Singh A."/>
            <person name="Shivaji S."/>
        </authorList>
    </citation>
    <scope>NUCLEOTIDE SEQUENCE [LARGE SCALE GENOMIC DNA]</scope>
    <source>
        <strain evidence="2 3">RS-3</strain>
    </source>
</reference>
<dbReference type="EMBL" id="ATMR01000169">
    <property type="protein sequence ID" value="EPR71119.1"/>
    <property type="molecule type" value="Genomic_DNA"/>
</dbReference>
<dbReference type="Proteomes" id="UP000014962">
    <property type="component" value="Unassembled WGS sequence"/>
</dbReference>
<comment type="caution">
    <text evidence="2">The sequence shown here is derived from an EMBL/GenBank/DDBJ whole genome shotgun (WGS) entry which is preliminary data.</text>
</comment>
<keyword evidence="1" id="KW-0175">Coiled coil</keyword>
<evidence type="ECO:0000313" key="3">
    <source>
        <dbReference type="Proteomes" id="UP000014962"/>
    </source>
</evidence>